<feature type="transmembrane region" description="Helical" evidence="8">
    <location>
        <begin position="340"/>
        <end position="359"/>
    </location>
</feature>
<sequence length="511" mass="52997">MVLSPVSSTASPVPGGVHRPLALLVAGAFFMEMLDGTIIATAAPSMARSFGVASADIGVAMTAYLLTLAVFIPLSGWLADRWGARPVFTAAIVVFTVASALCAAAVNLPMLAVMRVVQGVGGAMMVPVGRLVVLRSTEKAQLIRAIAYLTWPALAAPVVAPALGGLLSSYLSWHWIFLVNVPLGALALGFALRVVPDIRGGNGRRLDWPGFVFSALCLACVVYGAAVLSNQRIPVGRVAVLGAVALAAGVLAVWHLLRTGTPLLDLSVFRVATFRLAHASGSVFRIAINAVPFLLPLMFQDGFGWSPVKSGLAVVFVFFGNIGIKPFTTPLLRRFGFRPILVASGLAATLTIVGCALLTPGWPFGAMLVVLFASGVFRSLGFTAYNTIAFADVEADRMSHANTLASTVQQLATGLGVAVGALCLRLGQALPGVRPGDVVPYRVALGLVAALIFAGMVAALRMPGDAGEVIGGGAARRPVPAQRAPTRPAPAPRAGAEPTAGERLERSDRSE</sequence>
<protein>
    <submittedName>
        <fullName evidence="10">MFS transporter</fullName>
    </submittedName>
</protein>
<feature type="transmembrane region" description="Helical" evidence="8">
    <location>
        <begin position="365"/>
        <end position="391"/>
    </location>
</feature>
<evidence type="ECO:0000256" key="5">
    <source>
        <dbReference type="ARBA" id="ARBA00022989"/>
    </source>
</evidence>
<keyword evidence="4 8" id="KW-0812">Transmembrane</keyword>
<comment type="subcellular location">
    <subcellularLocation>
        <location evidence="1">Cell membrane</location>
        <topology evidence="1">Multi-pass membrane protein</topology>
    </subcellularLocation>
</comment>
<feature type="domain" description="Major facilitator superfamily (MFS) profile" evidence="9">
    <location>
        <begin position="21"/>
        <end position="467"/>
    </location>
</feature>
<dbReference type="InterPro" id="IPR020846">
    <property type="entry name" value="MFS_dom"/>
</dbReference>
<dbReference type="Pfam" id="PF07690">
    <property type="entry name" value="MFS_1"/>
    <property type="match status" value="1"/>
</dbReference>
<keyword evidence="2" id="KW-0813">Transport</keyword>
<dbReference type="PROSITE" id="PS50850">
    <property type="entry name" value="MFS"/>
    <property type="match status" value="1"/>
</dbReference>
<evidence type="ECO:0000313" key="11">
    <source>
        <dbReference type="Proteomes" id="UP000642748"/>
    </source>
</evidence>
<feature type="transmembrane region" description="Helical" evidence="8">
    <location>
        <begin position="173"/>
        <end position="194"/>
    </location>
</feature>
<keyword evidence="5 8" id="KW-1133">Transmembrane helix</keyword>
<keyword evidence="11" id="KW-1185">Reference proteome</keyword>
<keyword evidence="6 8" id="KW-0472">Membrane</keyword>
<gene>
    <name evidence="10" type="ORF">Raf01_29230</name>
</gene>
<feature type="transmembrane region" description="Helical" evidence="8">
    <location>
        <begin position="145"/>
        <end position="167"/>
    </location>
</feature>
<dbReference type="SUPFAM" id="SSF103473">
    <property type="entry name" value="MFS general substrate transporter"/>
    <property type="match status" value="1"/>
</dbReference>
<dbReference type="Proteomes" id="UP000642748">
    <property type="component" value="Unassembled WGS sequence"/>
</dbReference>
<keyword evidence="3" id="KW-1003">Cell membrane</keyword>
<accession>A0A8J3QTV0</accession>
<feature type="transmembrane region" description="Helical" evidence="8">
    <location>
        <begin position="439"/>
        <end position="460"/>
    </location>
</feature>
<feature type="transmembrane region" description="Helical" evidence="8">
    <location>
        <begin position="21"/>
        <end position="45"/>
    </location>
</feature>
<feature type="transmembrane region" description="Helical" evidence="8">
    <location>
        <begin position="311"/>
        <end position="328"/>
    </location>
</feature>
<evidence type="ECO:0000259" key="9">
    <source>
        <dbReference type="PROSITE" id="PS50850"/>
    </source>
</evidence>
<feature type="transmembrane region" description="Helical" evidence="8">
    <location>
        <begin position="277"/>
        <end position="299"/>
    </location>
</feature>
<feature type="transmembrane region" description="Helical" evidence="8">
    <location>
        <begin position="206"/>
        <end position="226"/>
    </location>
</feature>
<proteinExistence type="predicted"/>
<dbReference type="Gene3D" id="1.20.1250.20">
    <property type="entry name" value="MFS general substrate transporter like domains"/>
    <property type="match status" value="2"/>
</dbReference>
<feature type="compositionally biased region" description="Low complexity" evidence="7">
    <location>
        <begin position="475"/>
        <end position="499"/>
    </location>
</feature>
<name>A0A8J3QTV0_9ACTN</name>
<dbReference type="PANTHER" id="PTHR42718">
    <property type="entry name" value="MAJOR FACILITATOR SUPERFAMILY MULTIDRUG TRANSPORTER MFSC"/>
    <property type="match status" value="1"/>
</dbReference>
<dbReference type="AlphaFoldDB" id="A0A8J3QTV0"/>
<evidence type="ECO:0000256" key="7">
    <source>
        <dbReference type="SAM" id="MobiDB-lite"/>
    </source>
</evidence>
<dbReference type="InterPro" id="IPR036259">
    <property type="entry name" value="MFS_trans_sf"/>
</dbReference>
<evidence type="ECO:0000256" key="3">
    <source>
        <dbReference type="ARBA" id="ARBA00022475"/>
    </source>
</evidence>
<dbReference type="EMBL" id="BONZ01000027">
    <property type="protein sequence ID" value="GIH14751.1"/>
    <property type="molecule type" value="Genomic_DNA"/>
</dbReference>
<comment type="caution">
    <text evidence="10">The sequence shown here is derived from an EMBL/GenBank/DDBJ whole genome shotgun (WGS) entry which is preliminary data.</text>
</comment>
<dbReference type="GO" id="GO:0005886">
    <property type="term" value="C:plasma membrane"/>
    <property type="evidence" value="ECO:0007669"/>
    <property type="project" value="UniProtKB-SubCell"/>
</dbReference>
<dbReference type="GO" id="GO:0022857">
    <property type="term" value="F:transmembrane transporter activity"/>
    <property type="evidence" value="ECO:0007669"/>
    <property type="project" value="InterPro"/>
</dbReference>
<reference evidence="10" key="1">
    <citation type="submission" date="2021-01" db="EMBL/GenBank/DDBJ databases">
        <title>Whole genome shotgun sequence of Rugosimonospora africana NBRC 104875.</title>
        <authorList>
            <person name="Komaki H."/>
            <person name="Tamura T."/>
        </authorList>
    </citation>
    <scope>NUCLEOTIDE SEQUENCE</scope>
    <source>
        <strain evidence="10">NBRC 104875</strain>
    </source>
</reference>
<dbReference type="PANTHER" id="PTHR42718:SF46">
    <property type="entry name" value="BLR6921 PROTEIN"/>
    <property type="match status" value="1"/>
</dbReference>
<evidence type="ECO:0000256" key="1">
    <source>
        <dbReference type="ARBA" id="ARBA00004651"/>
    </source>
</evidence>
<feature type="transmembrane region" description="Helical" evidence="8">
    <location>
        <begin position="112"/>
        <end position="133"/>
    </location>
</feature>
<organism evidence="10 11">
    <name type="scientific">Rugosimonospora africana</name>
    <dbReference type="NCBI Taxonomy" id="556532"/>
    <lineage>
        <taxon>Bacteria</taxon>
        <taxon>Bacillati</taxon>
        <taxon>Actinomycetota</taxon>
        <taxon>Actinomycetes</taxon>
        <taxon>Micromonosporales</taxon>
        <taxon>Micromonosporaceae</taxon>
        <taxon>Rugosimonospora</taxon>
    </lineage>
</organism>
<evidence type="ECO:0000256" key="2">
    <source>
        <dbReference type="ARBA" id="ARBA00022448"/>
    </source>
</evidence>
<feature type="transmembrane region" description="Helical" evidence="8">
    <location>
        <begin position="403"/>
        <end position="427"/>
    </location>
</feature>
<evidence type="ECO:0000256" key="6">
    <source>
        <dbReference type="ARBA" id="ARBA00023136"/>
    </source>
</evidence>
<evidence type="ECO:0000313" key="10">
    <source>
        <dbReference type="EMBL" id="GIH14751.1"/>
    </source>
</evidence>
<feature type="transmembrane region" description="Helical" evidence="8">
    <location>
        <begin position="86"/>
        <end position="106"/>
    </location>
</feature>
<feature type="compositionally biased region" description="Basic and acidic residues" evidence="7">
    <location>
        <begin position="500"/>
        <end position="511"/>
    </location>
</feature>
<feature type="transmembrane region" description="Helical" evidence="8">
    <location>
        <begin position="57"/>
        <end position="79"/>
    </location>
</feature>
<feature type="transmembrane region" description="Helical" evidence="8">
    <location>
        <begin position="238"/>
        <end position="257"/>
    </location>
</feature>
<dbReference type="InterPro" id="IPR011701">
    <property type="entry name" value="MFS"/>
</dbReference>
<evidence type="ECO:0000256" key="8">
    <source>
        <dbReference type="SAM" id="Phobius"/>
    </source>
</evidence>
<feature type="region of interest" description="Disordered" evidence="7">
    <location>
        <begin position="472"/>
        <end position="511"/>
    </location>
</feature>
<evidence type="ECO:0000256" key="4">
    <source>
        <dbReference type="ARBA" id="ARBA00022692"/>
    </source>
</evidence>